<proteinExistence type="predicted"/>
<evidence type="ECO:0000313" key="2">
    <source>
        <dbReference type="EMBL" id="KAF5190968.1"/>
    </source>
</evidence>
<gene>
    <name evidence="2" type="ORF">FRX31_019445</name>
</gene>
<organism evidence="2 3">
    <name type="scientific">Thalictrum thalictroides</name>
    <name type="common">Rue-anemone</name>
    <name type="synonym">Anemone thalictroides</name>
    <dbReference type="NCBI Taxonomy" id="46969"/>
    <lineage>
        <taxon>Eukaryota</taxon>
        <taxon>Viridiplantae</taxon>
        <taxon>Streptophyta</taxon>
        <taxon>Embryophyta</taxon>
        <taxon>Tracheophyta</taxon>
        <taxon>Spermatophyta</taxon>
        <taxon>Magnoliopsida</taxon>
        <taxon>Ranunculales</taxon>
        <taxon>Ranunculaceae</taxon>
        <taxon>Thalictroideae</taxon>
        <taxon>Thalictrum</taxon>
    </lineage>
</organism>
<evidence type="ECO:0000313" key="3">
    <source>
        <dbReference type="Proteomes" id="UP000554482"/>
    </source>
</evidence>
<dbReference type="EMBL" id="JABWDY010023351">
    <property type="protein sequence ID" value="KAF5190968.1"/>
    <property type="molecule type" value="Genomic_DNA"/>
</dbReference>
<accession>A0A7J6W2F1</accession>
<feature type="region of interest" description="Disordered" evidence="1">
    <location>
        <begin position="70"/>
        <end position="107"/>
    </location>
</feature>
<evidence type="ECO:0000256" key="1">
    <source>
        <dbReference type="SAM" id="MobiDB-lite"/>
    </source>
</evidence>
<keyword evidence="3" id="KW-1185">Reference proteome</keyword>
<reference evidence="2 3" key="1">
    <citation type="submission" date="2020-06" db="EMBL/GenBank/DDBJ databases">
        <title>Transcriptomic and genomic resources for Thalictrum thalictroides and T. hernandezii: Facilitating candidate gene discovery in an emerging model plant lineage.</title>
        <authorList>
            <person name="Arias T."/>
            <person name="Riano-Pachon D.M."/>
            <person name="Di Stilio V.S."/>
        </authorList>
    </citation>
    <scope>NUCLEOTIDE SEQUENCE [LARGE SCALE GENOMIC DNA]</scope>
    <source>
        <strain evidence="3">cv. WT478/WT964</strain>
        <tissue evidence="2">Leaves</tissue>
    </source>
</reference>
<sequence length="107" mass="11760">MSSPSQRGDDDSVDLDRYSSGNNELLDIFNVDNVVENINVEVEEVSSNNNEDDMEVDANVELNSDFQYDDEENIDGDEAGPSSVPDDGDNDIEVVIGGEENRNVSSR</sequence>
<dbReference type="AlphaFoldDB" id="A0A7J6W2F1"/>
<comment type="caution">
    <text evidence="2">The sequence shown here is derived from an EMBL/GenBank/DDBJ whole genome shotgun (WGS) entry which is preliminary data.</text>
</comment>
<name>A0A7J6W2F1_THATH</name>
<dbReference type="Proteomes" id="UP000554482">
    <property type="component" value="Unassembled WGS sequence"/>
</dbReference>
<protein>
    <submittedName>
        <fullName evidence="2">Uncharacterized protein</fullName>
    </submittedName>
</protein>